<feature type="compositionally biased region" description="Polar residues" evidence="1">
    <location>
        <begin position="326"/>
        <end position="342"/>
    </location>
</feature>
<feature type="compositionally biased region" description="Basic and acidic residues" evidence="1">
    <location>
        <begin position="223"/>
        <end position="232"/>
    </location>
</feature>
<evidence type="ECO:0000313" key="3">
    <source>
        <dbReference type="Proteomes" id="UP000320762"/>
    </source>
</evidence>
<dbReference type="EMBL" id="VDMD01000003">
    <property type="protein sequence ID" value="TRM66913.1"/>
    <property type="molecule type" value="Genomic_DNA"/>
</dbReference>
<reference evidence="2 3" key="1">
    <citation type="journal article" date="2019" name="New Phytol.">
        <title>Comparative genomics reveals unique wood-decay strategies and fruiting body development in the Schizophyllaceae.</title>
        <authorList>
            <person name="Almasi E."/>
            <person name="Sahu N."/>
            <person name="Krizsan K."/>
            <person name="Balint B."/>
            <person name="Kovacs G.M."/>
            <person name="Kiss B."/>
            <person name="Cseklye J."/>
            <person name="Drula E."/>
            <person name="Henrissat B."/>
            <person name="Nagy I."/>
            <person name="Chovatia M."/>
            <person name="Adam C."/>
            <person name="LaButti K."/>
            <person name="Lipzen A."/>
            <person name="Riley R."/>
            <person name="Grigoriev I.V."/>
            <person name="Nagy L.G."/>
        </authorList>
    </citation>
    <scope>NUCLEOTIDE SEQUENCE [LARGE SCALE GENOMIC DNA]</scope>
    <source>
        <strain evidence="2 3">NL-1724</strain>
    </source>
</reference>
<feature type="compositionally biased region" description="Polar residues" evidence="1">
    <location>
        <begin position="118"/>
        <end position="130"/>
    </location>
</feature>
<feature type="compositionally biased region" description="Low complexity" evidence="1">
    <location>
        <begin position="287"/>
        <end position="319"/>
    </location>
</feature>
<dbReference type="Proteomes" id="UP000320762">
    <property type="component" value="Unassembled WGS sequence"/>
</dbReference>
<feature type="compositionally biased region" description="Pro residues" evidence="1">
    <location>
        <begin position="369"/>
        <end position="382"/>
    </location>
</feature>
<feature type="compositionally biased region" description="Basic and acidic residues" evidence="1">
    <location>
        <begin position="106"/>
        <end position="116"/>
    </location>
</feature>
<keyword evidence="3" id="KW-1185">Reference proteome</keyword>
<comment type="caution">
    <text evidence="2">The sequence shown here is derived from an EMBL/GenBank/DDBJ whole genome shotgun (WGS) entry which is preliminary data.</text>
</comment>
<feature type="compositionally biased region" description="Polar residues" evidence="1">
    <location>
        <begin position="385"/>
        <end position="394"/>
    </location>
</feature>
<proteinExistence type="predicted"/>
<feature type="region of interest" description="Disordered" evidence="1">
    <location>
        <begin position="95"/>
        <end position="394"/>
    </location>
</feature>
<protein>
    <submittedName>
        <fullName evidence="2">Uncharacterized protein</fullName>
    </submittedName>
</protein>
<organism evidence="2 3">
    <name type="scientific">Schizophyllum amplum</name>
    <dbReference type="NCBI Taxonomy" id="97359"/>
    <lineage>
        <taxon>Eukaryota</taxon>
        <taxon>Fungi</taxon>
        <taxon>Dikarya</taxon>
        <taxon>Basidiomycota</taxon>
        <taxon>Agaricomycotina</taxon>
        <taxon>Agaricomycetes</taxon>
        <taxon>Agaricomycetidae</taxon>
        <taxon>Agaricales</taxon>
        <taxon>Schizophyllaceae</taxon>
        <taxon>Schizophyllum</taxon>
    </lineage>
</organism>
<dbReference type="OrthoDB" id="2107166at2759"/>
<dbReference type="AlphaFoldDB" id="A0A550CQ25"/>
<name>A0A550CQ25_9AGAR</name>
<evidence type="ECO:0000313" key="2">
    <source>
        <dbReference type="EMBL" id="TRM66913.1"/>
    </source>
</evidence>
<sequence length="394" mass="42214">MGRWTQFDEDPFRLPDGFKRVAYDTDSKRYTFVDAHGTKYVGNPGEEYGSMTPVDALPVQPRPGAFSEEYINRPLPASSDTEAASSFLDILPSSRIGAAPPSFEDEQVRKAQEKKHGNTSTSHQLTQSQIADVVQTAMPKVQSMLQNIRRSVTSARRDKGGSPPAYGDRKSPAYGDSKSPAYGDSKSPACGDSKSPAYGHRKAASEDAPPAYSDDAWDAQKAQWERADEKSLFRGRSNASSVGRGSSGIDRGTSIMDHNFKQPGSNPGHPEFTSQPESTHHPESISHPESSLARAQSNTSSLNRTSSSVSSLDYASSISPSYLDRSASNASSYLDRSQSVRSDASGVSDVSRATRMSVNDALAGLPATPNAPLPATATPPLPETRSSPTSPLSH</sequence>
<feature type="compositionally biased region" description="Polar residues" evidence="1">
    <location>
        <begin position="143"/>
        <end position="154"/>
    </location>
</feature>
<accession>A0A550CQ25</accession>
<evidence type="ECO:0000256" key="1">
    <source>
        <dbReference type="SAM" id="MobiDB-lite"/>
    </source>
</evidence>
<gene>
    <name evidence="2" type="ORF">BD626DRAFT_627373</name>
</gene>